<dbReference type="Proteomes" id="UP001140172">
    <property type="component" value="Unassembled WGS sequence"/>
</dbReference>
<feature type="domain" description="SEC7" evidence="8">
    <location>
        <begin position="805"/>
        <end position="996"/>
    </location>
</feature>
<dbReference type="GO" id="GO:0032012">
    <property type="term" value="P:regulation of ARF protein signal transduction"/>
    <property type="evidence" value="ECO:0007669"/>
    <property type="project" value="InterPro"/>
</dbReference>
<comment type="subcellular location">
    <subcellularLocation>
        <location evidence="2">Cytoplasm</location>
    </subcellularLocation>
    <subcellularLocation>
        <location evidence="1">Membrane</location>
    </subcellularLocation>
</comment>
<feature type="region of interest" description="Disordered" evidence="7">
    <location>
        <begin position="1685"/>
        <end position="1717"/>
    </location>
</feature>
<feature type="compositionally biased region" description="Low complexity" evidence="7">
    <location>
        <begin position="52"/>
        <end position="79"/>
    </location>
</feature>
<comment type="caution">
    <text evidence="9">The sequence shown here is derived from an EMBL/GenBank/DDBJ whole genome shotgun (WGS) entry which is preliminary data.</text>
</comment>
<dbReference type="Gene3D" id="1.10.1000.11">
    <property type="entry name" value="Arf Nucleotide-binding Site Opener,domain 2"/>
    <property type="match status" value="1"/>
</dbReference>
<feature type="region of interest" description="Disordered" evidence="7">
    <location>
        <begin position="1"/>
        <end position="121"/>
    </location>
</feature>
<dbReference type="FunFam" id="1.10.1000.11:FF:000003">
    <property type="entry name" value="Brefeldin A-inhibited guanine nucleotide-exchange protein 1"/>
    <property type="match status" value="1"/>
</dbReference>
<dbReference type="InterPro" id="IPR032691">
    <property type="entry name" value="Mon2/Sec7/BIG1-like_HUS"/>
</dbReference>
<dbReference type="GO" id="GO:0016020">
    <property type="term" value="C:membrane"/>
    <property type="evidence" value="ECO:0007669"/>
    <property type="project" value="UniProtKB-SubCell"/>
</dbReference>
<evidence type="ECO:0000313" key="10">
    <source>
        <dbReference type="Proteomes" id="UP001140172"/>
    </source>
</evidence>
<dbReference type="Pfam" id="PF16213">
    <property type="entry name" value="DCB"/>
    <property type="match status" value="1"/>
</dbReference>
<dbReference type="InterPro" id="IPR023394">
    <property type="entry name" value="Sec7_C_sf"/>
</dbReference>
<evidence type="ECO:0000256" key="2">
    <source>
        <dbReference type="ARBA" id="ARBA00004496"/>
    </source>
</evidence>
<name>A0A9W8HE10_9FUNG</name>
<dbReference type="GO" id="GO:0005794">
    <property type="term" value="C:Golgi apparatus"/>
    <property type="evidence" value="ECO:0007669"/>
    <property type="project" value="UniProtKB-ARBA"/>
</dbReference>
<dbReference type="PANTHER" id="PTHR10663:SF375">
    <property type="entry name" value="LD29171P"/>
    <property type="match status" value="1"/>
</dbReference>
<protein>
    <submittedName>
        <fullName evidence="9">Guanine nucleotide exchange protein for ADP-robosylation factor</fullName>
    </submittedName>
</protein>
<dbReference type="InterPro" id="IPR016024">
    <property type="entry name" value="ARM-type_fold"/>
</dbReference>
<feature type="compositionally biased region" description="Acidic residues" evidence="7">
    <location>
        <begin position="446"/>
        <end position="455"/>
    </location>
</feature>
<dbReference type="EMBL" id="JANBUM010000284">
    <property type="protein sequence ID" value="KAJ2779722.1"/>
    <property type="molecule type" value="Genomic_DNA"/>
</dbReference>
<evidence type="ECO:0000256" key="6">
    <source>
        <dbReference type="ARBA" id="ARBA00023136"/>
    </source>
</evidence>
<dbReference type="PROSITE" id="PS50190">
    <property type="entry name" value="SEC7"/>
    <property type="match status" value="1"/>
</dbReference>
<dbReference type="PANTHER" id="PTHR10663">
    <property type="entry name" value="GUANYL-NUCLEOTIDE EXCHANGE FACTOR"/>
    <property type="match status" value="1"/>
</dbReference>
<organism evidence="9 10">
    <name type="scientific">Coemansia interrupta</name>
    <dbReference type="NCBI Taxonomy" id="1126814"/>
    <lineage>
        <taxon>Eukaryota</taxon>
        <taxon>Fungi</taxon>
        <taxon>Fungi incertae sedis</taxon>
        <taxon>Zoopagomycota</taxon>
        <taxon>Kickxellomycotina</taxon>
        <taxon>Kickxellomycetes</taxon>
        <taxon>Kickxellales</taxon>
        <taxon>Kickxellaceae</taxon>
        <taxon>Coemansia</taxon>
    </lineage>
</organism>
<dbReference type="SMART" id="SM00222">
    <property type="entry name" value="Sec7"/>
    <property type="match status" value="1"/>
</dbReference>
<dbReference type="Pfam" id="PF20252">
    <property type="entry name" value="BIG2_C"/>
    <property type="match status" value="1"/>
</dbReference>
<evidence type="ECO:0000259" key="8">
    <source>
        <dbReference type="PROSITE" id="PS50190"/>
    </source>
</evidence>
<dbReference type="Pfam" id="PF01369">
    <property type="entry name" value="Sec7"/>
    <property type="match status" value="1"/>
</dbReference>
<evidence type="ECO:0000313" key="9">
    <source>
        <dbReference type="EMBL" id="KAJ2779722.1"/>
    </source>
</evidence>
<feature type="compositionally biased region" description="Polar residues" evidence="7">
    <location>
        <begin position="104"/>
        <end position="113"/>
    </location>
</feature>
<evidence type="ECO:0000256" key="1">
    <source>
        <dbReference type="ARBA" id="ARBA00004370"/>
    </source>
</evidence>
<dbReference type="Gene3D" id="1.10.220.20">
    <property type="match status" value="1"/>
</dbReference>
<dbReference type="SUPFAM" id="SSF48425">
    <property type="entry name" value="Sec7 domain"/>
    <property type="match status" value="1"/>
</dbReference>
<keyword evidence="5" id="KW-0653">Protein transport</keyword>
<accession>A0A9W8HE10</accession>
<gene>
    <name evidence="9" type="primary">SEC7</name>
    <name evidence="9" type="ORF">GGI15_003781</name>
</gene>
<dbReference type="Pfam" id="PF09324">
    <property type="entry name" value="Sec7-like_HDS"/>
    <property type="match status" value="1"/>
</dbReference>
<proteinExistence type="predicted"/>
<evidence type="ECO:0000256" key="5">
    <source>
        <dbReference type="ARBA" id="ARBA00022927"/>
    </source>
</evidence>
<dbReference type="OrthoDB" id="18431at2759"/>
<dbReference type="CDD" id="cd00171">
    <property type="entry name" value="Sec7"/>
    <property type="match status" value="1"/>
</dbReference>
<dbReference type="SUPFAM" id="SSF48371">
    <property type="entry name" value="ARM repeat"/>
    <property type="match status" value="1"/>
</dbReference>
<dbReference type="InterPro" id="IPR032629">
    <property type="entry name" value="DCB_dom"/>
</dbReference>
<dbReference type="InterPro" id="IPR000904">
    <property type="entry name" value="Sec7_dom"/>
</dbReference>
<dbReference type="InterPro" id="IPR046455">
    <property type="entry name" value="Sec7/BIG1-like_C"/>
</dbReference>
<keyword evidence="3" id="KW-0813">Transport</keyword>
<evidence type="ECO:0000256" key="7">
    <source>
        <dbReference type="SAM" id="MobiDB-lite"/>
    </source>
</evidence>
<feature type="region of interest" description="Disordered" evidence="7">
    <location>
        <begin position="435"/>
        <end position="490"/>
    </location>
</feature>
<evidence type="ECO:0000256" key="4">
    <source>
        <dbReference type="ARBA" id="ARBA00022490"/>
    </source>
</evidence>
<evidence type="ECO:0000256" key="3">
    <source>
        <dbReference type="ARBA" id="ARBA00022448"/>
    </source>
</evidence>
<reference evidence="9" key="1">
    <citation type="submission" date="2022-07" db="EMBL/GenBank/DDBJ databases">
        <title>Phylogenomic reconstructions and comparative analyses of Kickxellomycotina fungi.</title>
        <authorList>
            <person name="Reynolds N.K."/>
            <person name="Stajich J.E."/>
            <person name="Barry K."/>
            <person name="Grigoriev I.V."/>
            <person name="Crous P."/>
            <person name="Smith M.E."/>
        </authorList>
    </citation>
    <scope>NUCLEOTIDE SEQUENCE</scope>
    <source>
        <strain evidence="9">BCRC 34489</strain>
    </source>
</reference>
<keyword evidence="10" id="KW-1185">Reference proteome</keyword>
<dbReference type="GO" id="GO:0015031">
    <property type="term" value="P:protein transport"/>
    <property type="evidence" value="ECO:0007669"/>
    <property type="project" value="UniProtKB-KW"/>
</dbReference>
<dbReference type="InterPro" id="IPR015403">
    <property type="entry name" value="Mon2/Sec7/BIG1-like_HDS"/>
</dbReference>
<sequence>MDEAAADGSKLHSATSDDEQIVDSAVSPTSEYADSADHLETAGEDNTSTDNARSAESASSRQASLEQATGDSTEAADTEATADHSNVSDDAPPTPPPKHASVEPATTNGTRQSLEPPLSATGLPGLVFMTGAVDKLLATREGKRRDAKAALEKMQQVLQPRAHQPTWLSRDEVEVVLEAFHMLCVAQSSAGTLVVALDCIEKLVSFHYFDNATGFPEASTVASRLRSNYAGATGDAEVNEARVEREAEAEAKALRLGYLRSVADRLVAMVARCYQGEGTADTVQLQIVKALFALISSEQLPVRQSSMLSTIRTAHSVFFASRSQGNQTIAQGTLTQMVHLVLSRVTVSVDSGEDEEEEGAREGSDWAARDAFYLIRALCKLSMRQIPNDHAADARSPHLRSRCLALNLIRLALAEHTAVFVSSYVYLRTTNDETRAKSAGAPGGGAEDEFGDTEGPDQAISQEIAQSASRQQQQQLGEENEEQEQQHQEAQSTVAVPLISVVRQYISLSLSRNLVSPHVMVLDLGLAVFELTMQHARAYLRREMEVIFGEILLPLLETKSTGSLYHRGRVLQTVERLVAQPSLVVELYLNYDCSEDSQVNVFQRLAECLCKLGANHIAAPTSKSSPHYWVASAGAESTAEGAAALAAAWRSVQQRPTVFNMPLGTADRAVGAEGPAYASARASASSMGPGLDGRRESRTFSMGGGQDIGATLSFASSDRSAMAGAATDEYAVRQWAMDALATLLQSMVVWSDRLADPSRAGAAAAAAEDVDGGLEDEAAAEAAAAAAAVAGGEGDGGVAGDDPQELSSIKQRKQQYELGCKLFAWKASKGIEAWRKAGLIRTNEPGELARFLGAATNKGIDKLQLGEYLGEGDAYNIAVMHAFVDQMDFSGVEFVAALRQFLQAFRLPGEGQKIDRFMLKFAERYVIGNPGTGFANADTAYVLAYSTVMLNTDRHSQQVRNRMSKQEFINNNRGINDGSDVDAALLGSIYDQVDGEEIKMKDDPLERRVQDGGGGGASAGGALFVLWGAGTANRMREQYAHASAAMAAKSEQSIRSMARMQRRQQQQQQRRASVGTLDASALVLDTADYLHATRAAHVAAMFGLVWAAVLAAASSPLQTSADPHVVGACLVALQAGVALACRFRMALERATFVSTLRKFAQLQAAGDALRRKHVEAVRALVEVAASRGDVGDGLGDSWADVLQCVSQLERLQPALADGGADGAAARARLEAASQAVVVAVDRLFAASEHLSAAGIVDFVRALSQAAWAEVTATPPRLFSLTRIVEVAYYNMGRIRVEWSQIWAVLGPLFDRVGAHGDTRTALFALDSLRQLSMKFLEKEELPHFAFQKEFLRPFADVLDSHVRDVLVKDMVLRCVLQLVQAAARHMRSGWKAILHVAQIAARDPADAIAEMGFNIARTCAEHHAQQMWALVPPAAAEQPLGISGLEYYHALAACLAEYAATARRPRFALGAVDTLRGVAAKLGAQVVAHADYDREAAEKAPLDAQPLHRVTQPVLRALHGVVMAGDEDVEVRARALDAFFALLMEQGGDYTHDQWASVLRSLVFGMFADLQDASASRRFATVDDLELWFSTTLVKALRHVVSLFTRYHPDRLPAAMLSEVLELLALCIEQPSEVLGRIGTSCLQDLVRANFRKWDDDAWRLACDTIARLFNWSQPRELFAIAGASGSAGDTQQPPPPKKSAARAHEVSRPSPLRSGDTAASLLVDSADAAGTENGDLPSNAVSTVVGELPLAKPDYEHITLKCILQLLLIQTLGELFGASVDGTPDVDASGEGLEFYQHMSAHHLLMLLDCLDQSREFAHRFNGDRRVRRRLVEMGVMPTMPSLLKQETSSALIMLHILRRMQKEGSAAKDGASAEKSAAADEVDDRMASLMRAVLEQYCDAIPGDSSDGAQARVVRRATRVVGMSEAAAKRAAVVVAAWRPAVTVVVEHLCEMEGRAFAASVRALWPEIVGAMGTAAALADLDVVESLQLLLVAAGRQFDLSDAEYRIE</sequence>
<dbReference type="InterPro" id="IPR035999">
    <property type="entry name" value="Sec7_dom_sf"/>
</dbReference>
<feature type="compositionally biased region" description="Low complexity" evidence="7">
    <location>
        <begin position="458"/>
        <end position="477"/>
    </location>
</feature>
<dbReference type="GO" id="GO:0005085">
    <property type="term" value="F:guanyl-nucleotide exchange factor activity"/>
    <property type="evidence" value="ECO:0007669"/>
    <property type="project" value="InterPro"/>
</dbReference>
<dbReference type="Pfam" id="PF12783">
    <property type="entry name" value="Sec7-like_HUS"/>
    <property type="match status" value="1"/>
</dbReference>
<keyword evidence="4" id="KW-0963">Cytoplasm</keyword>
<keyword evidence="6" id="KW-0472">Membrane</keyword>